<dbReference type="NCBIfam" id="TIGR01200">
    <property type="entry name" value="GLPGLI"/>
    <property type="match status" value="1"/>
</dbReference>
<protein>
    <submittedName>
        <fullName evidence="1">GLPGLI family protein</fullName>
    </submittedName>
</protein>
<dbReference type="Proteomes" id="UP000595426">
    <property type="component" value="Chromosome"/>
</dbReference>
<dbReference type="Pfam" id="PF09697">
    <property type="entry name" value="Porph_ging"/>
    <property type="match status" value="1"/>
</dbReference>
<reference evidence="1 2" key="1">
    <citation type="submission" date="2020-12" db="EMBL/GenBank/DDBJ databases">
        <title>FDA dAtabase for Regulatory Grade micrObial Sequences (FDA-ARGOS): Supporting development and validation of Infectious Disease Dx tests.</title>
        <authorList>
            <person name="Kerrigan L."/>
            <person name="Long C."/>
            <person name="Tallon L."/>
            <person name="Sadzewicz L."/>
            <person name="Zhao X."/>
            <person name="Boylan J."/>
            <person name="Ott S."/>
            <person name="Bowen H."/>
            <person name="Vavikolanu K."/>
            <person name="Mehta A."/>
            <person name="Aluvathingal J."/>
            <person name="Nadendla S."/>
            <person name="Yan Y."/>
            <person name="Sichtig H."/>
        </authorList>
    </citation>
    <scope>NUCLEOTIDE SEQUENCE [LARGE SCALE GENOMIC DNA]</scope>
    <source>
        <strain evidence="1 2">FDAARGOS_1031</strain>
    </source>
</reference>
<dbReference type="InterPro" id="IPR005901">
    <property type="entry name" value="GLPGLI"/>
</dbReference>
<evidence type="ECO:0000313" key="2">
    <source>
        <dbReference type="Proteomes" id="UP000595426"/>
    </source>
</evidence>
<proteinExistence type="predicted"/>
<dbReference type="EMBL" id="CP067018">
    <property type="protein sequence ID" value="QQN59385.1"/>
    <property type="molecule type" value="Genomic_DNA"/>
</dbReference>
<dbReference type="AlphaFoldDB" id="A0A7T7V033"/>
<sequence length="264" mass="31279">MLKYAFLFCAFIVLSGQNARFVYKHSYLKDSLKPDAKIEDVTYLDVSPKGSFYYKYEEYKRDSVLQKMRKNNMLISQKTYYKTFIEKQYANPTTDMYTDLVGGYYKIKEERPLKWEVLQEKSVYEGYNVQKASTFFAGRKWTAWFTNEIPISDGPYKFYGLPGLILKISDDKQQHKMELVKTSDVFIMFEKSDQQYIEIPAKKYNKLYQDNVKDPLLHLREKGIDPDRINKVVVNGQEVNIKEFFKSGKMSFQKEENPIELVKE</sequence>
<name>A0A7T7V033_9FLAO</name>
<evidence type="ECO:0000313" key="1">
    <source>
        <dbReference type="EMBL" id="QQN59385.1"/>
    </source>
</evidence>
<dbReference type="OrthoDB" id="1440774at2"/>
<dbReference type="RefSeq" id="WP_034870931.1">
    <property type="nucleotide sequence ID" value="NZ_CBCSDR010000001.1"/>
</dbReference>
<accession>A0A7T7V033</accession>
<dbReference type="KEGG" id="egm:AYC65_12175"/>
<gene>
    <name evidence="1" type="ORF">I6H88_02025</name>
</gene>
<keyword evidence="2" id="KW-1185">Reference proteome</keyword>
<organism evidence="1 2">
    <name type="scientific">Elizabethkingia bruuniana</name>
    <dbReference type="NCBI Taxonomy" id="1756149"/>
    <lineage>
        <taxon>Bacteria</taxon>
        <taxon>Pseudomonadati</taxon>
        <taxon>Bacteroidota</taxon>
        <taxon>Flavobacteriia</taxon>
        <taxon>Flavobacteriales</taxon>
        <taxon>Weeksellaceae</taxon>
        <taxon>Elizabethkingia</taxon>
    </lineage>
</organism>
<dbReference type="GeneID" id="93133667"/>